<accession>A0ABQ5ZVC8</accession>
<keyword evidence="2" id="KW-0812">Transmembrane</keyword>
<keyword evidence="2" id="KW-1133">Transmembrane helix</keyword>
<feature type="transmembrane region" description="Helical" evidence="2">
    <location>
        <begin position="6"/>
        <end position="24"/>
    </location>
</feature>
<evidence type="ECO:0000256" key="1">
    <source>
        <dbReference type="SAM" id="MobiDB-lite"/>
    </source>
</evidence>
<organism evidence="3 4">
    <name type="scientific">Marinospirillum insulare</name>
    <dbReference type="NCBI Taxonomy" id="217169"/>
    <lineage>
        <taxon>Bacteria</taxon>
        <taxon>Pseudomonadati</taxon>
        <taxon>Pseudomonadota</taxon>
        <taxon>Gammaproteobacteria</taxon>
        <taxon>Oceanospirillales</taxon>
        <taxon>Oceanospirillaceae</taxon>
        <taxon>Marinospirillum</taxon>
    </lineage>
</organism>
<dbReference type="EMBL" id="BSOR01000001">
    <property type="protein sequence ID" value="GLR62626.1"/>
    <property type="molecule type" value="Genomic_DNA"/>
</dbReference>
<dbReference type="Proteomes" id="UP001156682">
    <property type="component" value="Unassembled WGS sequence"/>
</dbReference>
<reference evidence="4" key="1">
    <citation type="journal article" date="2019" name="Int. J. Syst. Evol. Microbiol.">
        <title>The Global Catalogue of Microorganisms (GCM) 10K type strain sequencing project: providing services to taxonomists for standard genome sequencing and annotation.</title>
        <authorList>
            <consortium name="The Broad Institute Genomics Platform"/>
            <consortium name="The Broad Institute Genome Sequencing Center for Infectious Disease"/>
            <person name="Wu L."/>
            <person name="Ma J."/>
        </authorList>
    </citation>
    <scope>NUCLEOTIDE SEQUENCE [LARGE SCALE GENOMIC DNA]</scope>
    <source>
        <strain evidence="4">NBRC 100033</strain>
    </source>
</reference>
<proteinExistence type="predicted"/>
<comment type="caution">
    <text evidence="3">The sequence shown here is derived from an EMBL/GenBank/DDBJ whole genome shotgun (WGS) entry which is preliminary data.</text>
</comment>
<sequence length="201" mass="22562">MALSPLAVMLLAQLGLVMLAIIFFQKLQKRRLIKEIDSLKSPSRPFFAAENEAEAPSFDQDQVELLMNRIFQKSQLIISEVPASKALSLEQQELLHSLGEILGIQLDSSKAEPSINPASIENEDIITQQEIDSTLGREEALEEFEMDDFENLETSDTATDADSDLTEEEYELPEDSVQVALDNMGDFDMDEFESELSKLDD</sequence>
<dbReference type="RefSeq" id="WP_027850065.1">
    <property type="nucleotide sequence ID" value="NZ_BSOR01000001.1"/>
</dbReference>
<name>A0ABQ5ZVC8_9GAMM</name>
<feature type="region of interest" description="Disordered" evidence="1">
    <location>
        <begin position="147"/>
        <end position="172"/>
    </location>
</feature>
<protein>
    <submittedName>
        <fullName evidence="3">Uncharacterized protein</fullName>
    </submittedName>
</protein>
<evidence type="ECO:0000256" key="2">
    <source>
        <dbReference type="SAM" id="Phobius"/>
    </source>
</evidence>
<keyword evidence="2" id="KW-0472">Membrane</keyword>
<evidence type="ECO:0000313" key="3">
    <source>
        <dbReference type="EMBL" id="GLR62626.1"/>
    </source>
</evidence>
<gene>
    <name evidence="3" type="ORF">GCM10007878_00610</name>
</gene>
<keyword evidence="4" id="KW-1185">Reference proteome</keyword>
<evidence type="ECO:0000313" key="4">
    <source>
        <dbReference type="Proteomes" id="UP001156682"/>
    </source>
</evidence>